<keyword evidence="1" id="KW-0812">Transmembrane</keyword>
<gene>
    <name evidence="2" type="ORF">PHYBLDRAFT_58537</name>
</gene>
<dbReference type="VEuPathDB" id="FungiDB:PHYBLDRAFT_58537"/>
<sequence>MKKKILKKCDIEYENDIKSGTSPLVFDFSKPSPIPSNNDAKNLELIKIINDFGISHQAYKKLATHFNKILELSTEITYRACTPYLGSKLLKCYSDLEENIYSVCPKGCMMFNEAHKIVCKHCGEDCYKADKNNKDGMPVAAKNMVQISLVRQLALVLANSTTKAEMLYRHNHEQISDGSKSDIFDGHAYQTRDIFSPMRMILPFCLIILNATILNLPPMVYYKKNQMLQIEMIPGPSAPLDFWSFLKPTLLELKVLQEEGMVVKTQTAII</sequence>
<proteinExistence type="predicted"/>
<feature type="transmembrane region" description="Helical" evidence="1">
    <location>
        <begin position="200"/>
        <end position="222"/>
    </location>
</feature>
<protein>
    <submittedName>
        <fullName evidence="2">Uncharacterized protein</fullName>
    </submittedName>
</protein>
<dbReference type="InParanoid" id="A0A167QCQ0"/>
<dbReference type="Proteomes" id="UP000077315">
    <property type="component" value="Unassembled WGS sequence"/>
</dbReference>
<evidence type="ECO:0000313" key="3">
    <source>
        <dbReference type="Proteomes" id="UP000077315"/>
    </source>
</evidence>
<keyword evidence="1" id="KW-1133">Transmembrane helix</keyword>
<evidence type="ECO:0000256" key="1">
    <source>
        <dbReference type="SAM" id="Phobius"/>
    </source>
</evidence>
<accession>A0A167QCQ0</accession>
<reference evidence="3" key="1">
    <citation type="submission" date="2015-06" db="EMBL/GenBank/DDBJ databases">
        <title>Expansion of signal transduction pathways in fungi by whole-genome duplication.</title>
        <authorList>
            <consortium name="DOE Joint Genome Institute"/>
            <person name="Corrochano L.M."/>
            <person name="Kuo A."/>
            <person name="Marcet-Houben M."/>
            <person name="Polaino S."/>
            <person name="Salamov A."/>
            <person name="Villalobos J.M."/>
            <person name="Alvarez M.I."/>
            <person name="Avalos J."/>
            <person name="Benito E.P."/>
            <person name="Benoit I."/>
            <person name="Burger G."/>
            <person name="Camino L.P."/>
            <person name="Canovas D."/>
            <person name="Cerda-Olmedo E."/>
            <person name="Cheng J.-F."/>
            <person name="Dominguez A."/>
            <person name="Elias M."/>
            <person name="Eslava A.P."/>
            <person name="Glaser F."/>
            <person name="Grimwood J."/>
            <person name="Gutierrez G."/>
            <person name="Heitman J."/>
            <person name="Henrissat B."/>
            <person name="Iturriaga E.A."/>
            <person name="Lang B.F."/>
            <person name="Lavin J.L."/>
            <person name="Lee S."/>
            <person name="Li W."/>
            <person name="Lindquist E."/>
            <person name="Lopez-Garcia S."/>
            <person name="Luque E.M."/>
            <person name="Marcos A.T."/>
            <person name="Martin J."/>
            <person name="McCluskey K."/>
            <person name="Medina H.R."/>
            <person name="Miralles-Duran A."/>
            <person name="Miyazaki A."/>
            <person name="Munoz-Torres E."/>
            <person name="Oguiza J.A."/>
            <person name="Ohm R."/>
            <person name="Olmedo M."/>
            <person name="Orejas M."/>
            <person name="Ortiz-Castellanos L."/>
            <person name="Pisabarro A.G."/>
            <person name="Rodriguez-Romero J."/>
            <person name="Ruiz-Herrera J."/>
            <person name="Ruiz-Vazquez R."/>
            <person name="Sanz C."/>
            <person name="Schackwitz W."/>
            <person name="Schmutz J."/>
            <person name="Shahriari M."/>
            <person name="Shelest E."/>
            <person name="Silva-Franco F."/>
            <person name="Soanes D."/>
            <person name="Syed K."/>
            <person name="Tagua V.G."/>
            <person name="Talbot N.J."/>
            <person name="Thon M."/>
            <person name="De vries R.P."/>
            <person name="Wiebenga A."/>
            <person name="Yadav J.S."/>
            <person name="Braun E.L."/>
            <person name="Baker S."/>
            <person name="Garre V."/>
            <person name="Horwitz B."/>
            <person name="Torres-Martinez S."/>
            <person name="Idnurm A."/>
            <person name="Herrera-Estrella A."/>
            <person name="Gabaldon T."/>
            <person name="Grigoriev I.V."/>
        </authorList>
    </citation>
    <scope>NUCLEOTIDE SEQUENCE [LARGE SCALE GENOMIC DNA]</scope>
    <source>
        <strain evidence="3">NRRL 1555(-)</strain>
    </source>
</reference>
<dbReference type="AlphaFoldDB" id="A0A167QCQ0"/>
<organism evidence="2 3">
    <name type="scientific">Phycomyces blakesleeanus (strain ATCC 8743b / DSM 1359 / FGSC 10004 / NBRC 33097 / NRRL 1555)</name>
    <dbReference type="NCBI Taxonomy" id="763407"/>
    <lineage>
        <taxon>Eukaryota</taxon>
        <taxon>Fungi</taxon>
        <taxon>Fungi incertae sedis</taxon>
        <taxon>Mucoromycota</taxon>
        <taxon>Mucoromycotina</taxon>
        <taxon>Mucoromycetes</taxon>
        <taxon>Mucorales</taxon>
        <taxon>Phycomycetaceae</taxon>
        <taxon>Phycomyces</taxon>
    </lineage>
</organism>
<dbReference type="EMBL" id="KV440972">
    <property type="protein sequence ID" value="OAD79489.1"/>
    <property type="molecule type" value="Genomic_DNA"/>
</dbReference>
<name>A0A167QCQ0_PHYB8</name>
<keyword evidence="1" id="KW-0472">Membrane</keyword>
<keyword evidence="3" id="KW-1185">Reference proteome</keyword>
<dbReference type="RefSeq" id="XP_018297529.1">
    <property type="nucleotide sequence ID" value="XM_018440345.1"/>
</dbReference>
<dbReference type="GeneID" id="29001251"/>
<evidence type="ECO:0000313" key="2">
    <source>
        <dbReference type="EMBL" id="OAD79489.1"/>
    </source>
</evidence>